<feature type="domain" description="BEACH-type PH" evidence="3">
    <location>
        <begin position="2060"/>
        <end position="2162"/>
    </location>
</feature>
<keyword evidence="1" id="KW-0853">WD repeat</keyword>
<organism evidence="4 5">
    <name type="scientific">Parastrongyloides trichosuri</name>
    <name type="common">Possum-specific nematode worm</name>
    <dbReference type="NCBI Taxonomy" id="131310"/>
    <lineage>
        <taxon>Eukaryota</taxon>
        <taxon>Metazoa</taxon>
        <taxon>Ecdysozoa</taxon>
        <taxon>Nematoda</taxon>
        <taxon>Chromadorea</taxon>
        <taxon>Rhabditida</taxon>
        <taxon>Tylenchina</taxon>
        <taxon>Panagrolaimomorpha</taxon>
        <taxon>Strongyloidoidea</taxon>
        <taxon>Strongyloididae</taxon>
        <taxon>Parastrongyloides</taxon>
    </lineage>
</organism>
<feature type="domain" description="BEACH" evidence="2">
    <location>
        <begin position="2169"/>
        <end position="2497"/>
    </location>
</feature>
<dbReference type="Pfam" id="PF14844">
    <property type="entry name" value="PH_BEACH"/>
    <property type="match status" value="1"/>
</dbReference>
<dbReference type="InterPro" id="IPR015943">
    <property type="entry name" value="WD40/YVTN_repeat-like_dom_sf"/>
</dbReference>
<dbReference type="CDD" id="cd06071">
    <property type="entry name" value="Beach"/>
    <property type="match status" value="1"/>
</dbReference>
<evidence type="ECO:0000256" key="1">
    <source>
        <dbReference type="PROSITE-ProRule" id="PRU00221"/>
    </source>
</evidence>
<dbReference type="PROSITE" id="PS50294">
    <property type="entry name" value="WD_REPEATS_REGION"/>
    <property type="match status" value="1"/>
</dbReference>
<proteinExistence type="predicted"/>
<dbReference type="Proteomes" id="UP000038045">
    <property type="component" value="Unplaced"/>
</dbReference>
<dbReference type="InterPro" id="IPR023362">
    <property type="entry name" value="PH-BEACH_dom"/>
</dbReference>
<name>A0A0N5A656_PARTI</name>
<dbReference type="Gene3D" id="2.130.10.10">
    <property type="entry name" value="YVTN repeat-like/Quinoprotein amine dehydrogenase"/>
    <property type="match status" value="1"/>
</dbReference>
<reference evidence="5" key="1">
    <citation type="submission" date="2017-02" db="UniProtKB">
        <authorList>
            <consortium name="WormBaseParasite"/>
        </authorList>
    </citation>
    <scope>IDENTIFICATION</scope>
</reference>
<dbReference type="InterPro" id="IPR011993">
    <property type="entry name" value="PH-like_dom_sf"/>
</dbReference>
<dbReference type="SMART" id="SM00320">
    <property type="entry name" value="WD40"/>
    <property type="match status" value="3"/>
</dbReference>
<dbReference type="WBParaSite" id="PTRK_0001739300.2">
    <property type="protein sequence ID" value="PTRK_0001739300.2"/>
    <property type="gene ID" value="PTRK_0001739300"/>
</dbReference>
<dbReference type="PROSITE" id="PS50082">
    <property type="entry name" value="WD_REPEATS_2"/>
    <property type="match status" value="1"/>
</dbReference>
<dbReference type="SUPFAM" id="SSF50729">
    <property type="entry name" value="PH domain-like"/>
    <property type="match status" value="1"/>
</dbReference>
<dbReference type="InterPro" id="IPR000409">
    <property type="entry name" value="BEACH_dom"/>
</dbReference>
<evidence type="ECO:0000313" key="5">
    <source>
        <dbReference type="WBParaSite" id="PTRK_0001739300.2"/>
    </source>
</evidence>
<dbReference type="Gene3D" id="1.10.1540.10">
    <property type="entry name" value="BEACH domain"/>
    <property type="match status" value="1"/>
</dbReference>
<dbReference type="InterPro" id="IPR050865">
    <property type="entry name" value="BEACH_Domain"/>
</dbReference>
<dbReference type="STRING" id="131310.A0A0N5A656"/>
<feature type="repeat" description="WD" evidence="1">
    <location>
        <begin position="2696"/>
        <end position="2737"/>
    </location>
</feature>
<dbReference type="PROSITE" id="PS50197">
    <property type="entry name" value="BEACH"/>
    <property type="match status" value="1"/>
</dbReference>
<evidence type="ECO:0000313" key="4">
    <source>
        <dbReference type="Proteomes" id="UP000038045"/>
    </source>
</evidence>
<keyword evidence="4" id="KW-1185">Reference proteome</keyword>
<dbReference type="InterPro" id="IPR001680">
    <property type="entry name" value="WD40_rpt"/>
</dbReference>
<dbReference type="InterPro" id="IPR036322">
    <property type="entry name" value="WD40_repeat_dom_sf"/>
</dbReference>
<dbReference type="PROSITE" id="PS51783">
    <property type="entry name" value="PH_BEACH"/>
    <property type="match status" value="1"/>
</dbReference>
<dbReference type="SUPFAM" id="SSF50978">
    <property type="entry name" value="WD40 repeat-like"/>
    <property type="match status" value="1"/>
</dbReference>
<dbReference type="SMART" id="SM01026">
    <property type="entry name" value="Beach"/>
    <property type="match status" value="1"/>
</dbReference>
<dbReference type="SUPFAM" id="SSF81837">
    <property type="entry name" value="BEACH domain"/>
    <property type="match status" value="1"/>
</dbReference>
<protein>
    <submittedName>
        <fullName evidence="5">DUF3437 domain-containing protein</fullName>
    </submittedName>
</protein>
<accession>A0A0N5A656</accession>
<sequence>MSIDKEREWIDIILPNKDNDAIGVHCNQINDFFDGTQFAYFDDICLFYKLMTGQDPPTPPLFCFDTGFIILKIIAKYCTQNYWIDVSLAVCEKFRIENGINRENLNISKNWLTCVLYATIIVRCNMMIHERDRKLHVDTEELENTKSKCFDYFLNNLEEIGKFTYFIKNLSFRLEENNDNESTIETINVIKIILKKIVDVITVTSYERWTKKKEFSEDRRKSFFQSLRTILMNIFKEDELIEVGRNILEKMKKRSIAHSFYECSNNFHFKLLAQIYKAYFAEEINGDPMKYFRLVKEFLPGFCSCVTPREIYSIMGIEYLYYCSVKRDDLLCALDYIEGSINQKIKYQIVDSLIYSIFYDVDDHYSKATNYSSLMSVDGNISDIDESTTTDEEGKKDFIRDKSLNRISKCFLNQLTYDIFKFLIFFVSRNLEDSFKENVTEVMLKISKISTRISYDLSTTFQVNPIDNVKIRKLNFTSTFFIPRIEGILLHIKNLNRKEDSKSLTDILLSFMNLLSHQPQFFQFLLLNFFEAKMWHKCFLKAFQKYTLKPCLQSSANPNYSLQFPSYTSDLSGINKEAFTISMDSKFNINLETGLSLTFKMKINNWEENRKYKSNKVHISSFSIMNDSDEELSFKLSVNSSTGSFYISLYWKNQKVEENKVALKRWDEDEWKSVSLQIIYLKNTNNETSGGQFLCKFSENCNIYTLTYKNEDEKINIEEFLTKPLSIHFGFMEFLEKTSLQYQLSNIFSFKGILQFENLFILHSLSPNVKNFMRTESNIPYPFYNFYPILNGKFLRGKKRYIKSILKIIESPEPSLRLLQKKTVFIIDAEEPKIYYVSKLNPTALKLTNIHYNNSNSSSYGFNFQSNKSNDGVCFSTTLSYILSLIELVDFNINWNGQPRIVKNFSFINDLSSLCPTKTLIYLYARTVELNFDEYQDTDKNVIKEFSQSIALKMLINSVKNNVISLSEFDIAGGVFIPLRVFTSKSCKVTKKDIYNVLSLAISDLVYVKSKDTESGEIIISSTLYSIVRDGQMLLYIFHSLHLWNLHGFNKLEALILLVKMLTDCITEKKCIFAKNNKEEIVRNNLIRTILNAYSSVSNENIPENKEVTLKESSINNFIDNSIYLFKELCTLEENFSALFSLWRFLFMTHPATNFCFYNKDVGHPSNSMANFNGSIDHILRNGGNNWIDFTDFNERVNLEFPLDETIMSRVLSEFILKYKNEINNGNITCNTFNNISNARKLFLGVNEDDYIKTSSPKCFREFRDILHRIANIKIKDEENGNTEKESDWMVKLRALIIDFLSSSFVICSDNVMIQIYDAIHWYSILVLNSRQRDENIQTNIFKLLSKFISRLPEEMKMDFIKQGGFYIIGNQINNLTVINMTIINSLFSLMCLETVDITQGLDENHIKNIPPNNMTFASFTALFSLLEKCSEIGSEIDLIKLLGTFTKIFISNSMLRQVMMECGLMECTFNVMRNILKRKDFYRDDKNDRSSPNVVLMETFVNFLRYIAINSIPYDNTIFYEKCKGFAWNCLLLEYTFQGYISSEVNNKRNSEKEREENVSLILNASRKLRELYTLFIRWWLESIREVFGDSYIDTSASGRNSPEDFETIENEKNSSYDDFNVGDTSKYFTFIAFKHNIENGKNEKCIYKWKSQTTPECMKVLAERLLFALEHLTKYYLFHGNNGEQGNRDYFIAAEELDSFILNFQFMYYIWIVGNEYEMHGGIEKKGGKGGILEWHQLLVLCKPKIGILILRILACTLCSIDNKLSQCKGDGKFNTTNNFERRPPLMAKQIRLIQIIAKELPDKNNYLKKLFDIDLDLQYCLNIGIHEIILSRIPLSKEATEHVELDRNLMEIIEFLKSINIKGLFIDLSIDAPENIVNEEVYCYKCYIGLKKKYISELRSKATLYYDILQVQVSQTTDFAFSVTRLVNEYHHDIRKLFGKFLETILKNLYEAEQNLLEISSCLTHPEGPLKKIECWPKGWALERTENGIRERKRLCPFDYNYSEKYVMNGNRQNMIKAKTKPLYNLLLNDRVCKEDSRKNGILQSFNQVALSMDYVKNIDDVRQSVTVTVVMPNLECYGELILALNCIYFFGENAKTSQKGLECDPFSLYFECSKIKEIYKRQYLLKDTALELFFTDGETLLLSFVSKKEREHALEQFLSLELPNLIVNLEGQLKNISQSWRQGIITTFEYLMLLNKLAGRSYNDLMQYPVFPFVLSDYTSETLNLNNPNSYRVLQKPIAIQDKTKEKYYVSYYNDLDNEYRRFKATMNSDSMNFSGMPVKFGPYHYGSHYSNSGIITHFLVRLSPFTSVALEYQDNHFDIADRLFNSLETTWNLASSRSTTDFKELTPEFFYFPEFLLNKNNLDLGVRQDGVRVDDIKLPPWVPNNNARIFTLIHRQALESAYVSSNLHNWIDLIFGFKQSGEAAVKAVNVFHPLTYRFGTNTSKAVANLNASTLENDADKVDDEILKVALKTMIKTYGQMPAQLFSTSHLPRLSKIVNQNQVPVPSPLSTISGLKWGDYVGSPNFFISEESPYVVKGKNDNSNQNSKDDNKKIILYESPSTFVSPVIGVPDGIILLRQQNDIKKKPYYTNESDYDVFAAVNWKNKANVLRIRFLVSCGFSSTGINILKSYNNEEGSPWQNFWHMGYEKASCVIYSTCNSRLFVGFQSGVIKILQLNFIDKRCYVSCKYRQLLGHYSPITSLSISDNFSIVVSTCRNGKIIIWDSNKNTFVRNIELPNIFNNDKKRDHVISLTSISQTSGDIAIIVNGKSNKFNTKNEMSLSKIFLYTINGDLIGNIDSQYLITSIAMTNLSEGISVNSLILGLENGIVQMIEMWTLSLIREFKYSDHPYHQLNIEYTSERDRSDSFYKKIVKKNNSIENIPSIVETEVVGIICTNSGKRLFVAYNDGTVLCWQAGGNSFKYPSIEYLDLKYENNYTDNNYMDSL</sequence>
<evidence type="ECO:0000259" key="3">
    <source>
        <dbReference type="PROSITE" id="PS51783"/>
    </source>
</evidence>
<evidence type="ECO:0000259" key="2">
    <source>
        <dbReference type="PROSITE" id="PS50197"/>
    </source>
</evidence>
<dbReference type="PANTHER" id="PTHR13743">
    <property type="entry name" value="BEIGE/BEACH-RELATED"/>
    <property type="match status" value="1"/>
</dbReference>
<dbReference type="Pfam" id="PF02138">
    <property type="entry name" value="Beach"/>
    <property type="match status" value="1"/>
</dbReference>
<dbReference type="Gene3D" id="2.30.29.30">
    <property type="entry name" value="Pleckstrin-homology domain (PH domain)/Phosphotyrosine-binding domain (PTB)"/>
    <property type="match status" value="1"/>
</dbReference>
<dbReference type="InterPro" id="IPR036372">
    <property type="entry name" value="BEACH_dom_sf"/>
</dbReference>
<dbReference type="PANTHER" id="PTHR13743:SF86">
    <property type="entry name" value="LYSOSOMAL-TRAFFICKING REGULATOR"/>
    <property type="match status" value="1"/>
</dbReference>